<feature type="compositionally biased region" description="Basic and acidic residues" evidence="1">
    <location>
        <begin position="1304"/>
        <end position="1314"/>
    </location>
</feature>
<feature type="region of interest" description="Disordered" evidence="1">
    <location>
        <begin position="661"/>
        <end position="686"/>
    </location>
</feature>
<feature type="compositionally biased region" description="Polar residues" evidence="1">
    <location>
        <begin position="1342"/>
        <end position="1351"/>
    </location>
</feature>
<feature type="compositionally biased region" description="Low complexity" evidence="1">
    <location>
        <begin position="1387"/>
        <end position="1405"/>
    </location>
</feature>
<feature type="compositionally biased region" description="Basic residues" evidence="1">
    <location>
        <begin position="870"/>
        <end position="879"/>
    </location>
</feature>
<proteinExistence type="predicted"/>
<organism evidence="2 3">
    <name type="scientific">Folsomia candida</name>
    <name type="common">Springtail</name>
    <dbReference type="NCBI Taxonomy" id="158441"/>
    <lineage>
        <taxon>Eukaryota</taxon>
        <taxon>Metazoa</taxon>
        <taxon>Ecdysozoa</taxon>
        <taxon>Arthropoda</taxon>
        <taxon>Hexapoda</taxon>
        <taxon>Collembola</taxon>
        <taxon>Entomobryomorpha</taxon>
        <taxon>Isotomoidea</taxon>
        <taxon>Isotomidae</taxon>
        <taxon>Proisotominae</taxon>
        <taxon>Folsomia</taxon>
    </lineage>
</organism>
<feature type="compositionally biased region" description="Basic residues" evidence="1">
    <location>
        <begin position="209"/>
        <end position="224"/>
    </location>
</feature>
<evidence type="ECO:0000256" key="1">
    <source>
        <dbReference type="SAM" id="MobiDB-lite"/>
    </source>
</evidence>
<feature type="compositionally biased region" description="Basic and acidic residues" evidence="1">
    <location>
        <begin position="797"/>
        <end position="812"/>
    </location>
</feature>
<evidence type="ECO:0000313" key="2">
    <source>
        <dbReference type="EMBL" id="OXA46369.1"/>
    </source>
</evidence>
<protein>
    <submittedName>
        <fullName evidence="2">Uncharacterized protein</fullName>
    </submittedName>
</protein>
<feature type="compositionally biased region" description="Low complexity" evidence="1">
    <location>
        <begin position="1175"/>
        <end position="1187"/>
    </location>
</feature>
<feature type="compositionally biased region" description="Low complexity" evidence="1">
    <location>
        <begin position="388"/>
        <end position="399"/>
    </location>
</feature>
<feature type="region of interest" description="Disordered" evidence="1">
    <location>
        <begin position="264"/>
        <end position="291"/>
    </location>
</feature>
<gene>
    <name evidence="2" type="ORF">Fcan01_18772</name>
</gene>
<feature type="region of interest" description="Disordered" evidence="1">
    <location>
        <begin position="179"/>
        <end position="251"/>
    </location>
</feature>
<feature type="compositionally biased region" description="Pro residues" evidence="1">
    <location>
        <begin position="949"/>
        <end position="961"/>
    </location>
</feature>
<feature type="region of interest" description="Disordered" evidence="1">
    <location>
        <begin position="793"/>
        <end position="1049"/>
    </location>
</feature>
<feature type="region of interest" description="Disordered" evidence="1">
    <location>
        <begin position="707"/>
        <end position="730"/>
    </location>
</feature>
<feature type="compositionally biased region" description="Basic residues" evidence="1">
    <location>
        <begin position="1352"/>
        <end position="1367"/>
    </location>
</feature>
<comment type="caution">
    <text evidence="2">The sequence shown here is derived from an EMBL/GenBank/DDBJ whole genome shotgun (WGS) entry which is preliminary data.</text>
</comment>
<feature type="compositionally biased region" description="Basic and acidic residues" evidence="1">
    <location>
        <begin position="310"/>
        <end position="319"/>
    </location>
</feature>
<feature type="compositionally biased region" description="Acidic residues" evidence="1">
    <location>
        <begin position="1276"/>
        <end position="1285"/>
    </location>
</feature>
<feature type="compositionally biased region" description="Basic residues" evidence="1">
    <location>
        <begin position="1243"/>
        <end position="1264"/>
    </location>
</feature>
<feature type="compositionally biased region" description="Acidic residues" evidence="1">
    <location>
        <begin position="1510"/>
        <end position="1519"/>
    </location>
</feature>
<keyword evidence="3" id="KW-1185">Reference proteome</keyword>
<feature type="compositionally biased region" description="Polar residues" evidence="1">
    <location>
        <begin position="928"/>
        <end position="937"/>
    </location>
</feature>
<feature type="compositionally biased region" description="Basic residues" evidence="1">
    <location>
        <begin position="266"/>
        <end position="275"/>
    </location>
</feature>
<feature type="region of interest" description="Disordered" evidence="1">
    <location>
        <begin position="758"/>
        <end position="780"/>
    </location>
</feature>
<feature type="compositionally biased region" description="Basic residues" evidence="1">
    <location>
        <begin position="1156"/>
        <end position="1171"/>
    </location>
</feature>
<feature type="region of interest" description="Disordered" evidence="1">
    <location>
        <begin position="1145"/>
        <end position="1536"/>
    </location>
</feature>
<feature type="region of interest" description="Disordered" evidence="1">
    <location>
        <begin position="310"/>
        <end position="449"/>
    </location>
</feature>
<feature type="compositionally biased region" description="Basic residues" evidence="1">
    <location>
        <begin position="963"/>
        <end position="974"/>
    </location>
</feature>
<reference evidence="2 3" key="1">
    <citation type="submission" date="2015-12" db="EMBL/GenBank/DDBJ databases">
        <title>The genome of Folsomia candida.</title>
        <authorList>
            <person name="Faddeeva A."/>
            <person name="Derks M.F."/>
            <person name="Anvar Y."/>
            <person name="Smit S."/>
            <person name="Van Straalen N."/>
            <person name="Roelofs D."/>
        </authorList>
    </citation>
    <scope>NUCLEOTIDE SEQUENCE [LARGE SCALE GENOMIC DNA]</scope>
    <source>
        <strain evidence="2 3">VU population</strain>
        <tissue evidence="2">Whole body</tissue>
    </source>
</reference>
<feature type="compositionally biased region" description="Acidic residues" evidence="1">
    <location>
        <begin position="713"/>
        <end position="724"/>
    </location>
</feature>
<feature type="compositionally biased region" description="Low complexity" evidence="1">
    <location>
        <begin position="1447"/>
        <end position="1461"/>
    </location>
</feature>
<feature type="compositionally biased region" description="Basic residues" evidence="1">
    <location>
        <begin position="831"/>
        <end position="841"/>
    </location>
</feature>
<feature type="compositionally biased region" description="Polar residues" evidence="1">
    <location>
        <begin position="179"/>
        <end position="188"/>
    </location>
</feature>
<feature type="compositionally biased region" description="Acidic residues" evidence="1">
    <location>
        <begin position="1223"/>
        <end position="1234"/>
    </location>
</feature>
<sequence>MTSSRGAMTSPTPCSTQELCLYCDALCTSASSSHSPSIKHATMKIFGDLHISATDFRYVENVGGLTFCERCAQVVREVSGLIQQIQKYQILLQSKVELLGSFVRDGASDSLTTKSLPVSSSSRTAAKRNVVWEKFREPVIRRYNLGLLPNFCVHIKLENYDHLLPPGCGRTGRLKRCRNVSQSQNLTPPMSKRPRRELSATTGKVTSLPKKRRPRMSKTKRARKPLTEMAVKSKKGAKAASPPSSPKRKVPLWKIKSKAAIAPLPTKRKAVKRKQAVVVEPKGAASDAKKDKLTQLSVQPVVLIDRVKIEDQMKKEKQPSSRKSIPGGASSKNPSPKKKNDSSSPAVTVDMKVKPWNWLSEYVPPQRTAGEKKLSYTNQCNDDDDAEGAASSGNSSHESLFIPVKKKDKVKKEPKEEPNSPVKTSGTNETPKLIVDDKDSASREDATSYAQTDLNKVEKLASSKDSSSVIALELIERRRTCPKITSPLKNRIVLLLVFYLCQPVEINYLFACCGVVNYRRDRTLIVIIIMMSGSCVFCSATRVDVDMEDVWGSEKVAGALSRICSLNLVAPPLVFEPGSGMRVCTTCRPTINGVIESLRREEHFLTQLANLNVQIVGGVEALGRRVLVGTASPNPSHADYVWKEYRRQVIRNYVTGKLPNPSVHLVPLDPPPAHSGEDDDSDDDAAANLLTNQNSRVEAEEVVLRAMRSDPLLPDEEEEEEEEMQSTRKKESLGRIRYLLLDNKVESALPAQNLAYDFDKDNFNDRDDGSSVSTGSSDSDLDNIFEVKRIVRRKKSKTDAKKDEDKSPKAETSKVAATVDRPIRPGFGRLSRGRGKASHRPTRTESPAIERLTTPSPPPLKRTIPNQRGRGGKRGRGRRGGAANQGSRRVEAVARSDHAEEEEDSSEEEMSAIMGGFVTPKRAIPPQSKITTVSTPVIQKRLSSRKSPPLVPPSPPAPLNRPPRGRGRPRGKKRTFLENLQTKSPTAESEIENESPTENDNSAADTIVPSSPPAKKKKRKTLPVMDKKRYSGPYTPHYGTLDTPAAPSPPPPMRTLFTCPVDKCGESFANLDPLLTSHFFTYHIILAAKVSKKEHAFKCKLCLEKDFFVKVNLPEIREANLDDVAGKEMAKHYLEEHQVGFKTLPGTEATTGVKSTAKKTKAKPPVRKATKRPVEVPVPTVSPSTSEQENVPKRKGKKKKAETVTKKLAKKKKSALTPSKQDGDEDEEEEEEEMTVPHESRSVVKKRNVAAPKRKVGRKKKDLKKKPSEQKSNSDVIDDNEEEKDPDSGQSIEIVDSQIMTNEEPPREEEREVVFNEEDENLTAETAQPKPLVKPRPKSEQDLNSGSSISTPRRKPGPKSKTTHRQKSPSPLLVMEERAEEVQTTALIPSSPSLESLKSLQNENQQENRDDEENGDQTDAAMSRMFASKVASDPSKPWSVTVPLPETQTAGPSSTSAAPPARTEEEVVTGSPGREGTSDGSAEGGFVGREESGSPEQEGTSAEGPGAESAGDDDMEGEEDSFKDAESGGLPSTMMFTTSFIEMAQLGDVILGSDDGEDDEDE</sequence>
<feature type="compositionally biased region" description="Acidic residues" evidence="1">
    <location>
        <begin position="899"/>
        <end position="910"/>
    </location>
</feature>
<feature type="compositionally biased region" description="Basic and acidic residues" evidence="1">
    <location>
        <begin position="888"/>
        <end position="898"/>
    </location>
</feature>
<feature type="compositionally biased region" description="Basic and acidic residues" evidence="1">
    <location>
        <begin position="758"/>
        <end position="769"/>
    </location>
</feature>
<evidence type="ECO:0000313" key="3">
    <source>
        <dbReference type="Proteomes" id="UP000198287"/>
    </source>
</evidence>
<dbReference type="Proteomes" id="UP000198287">
    <property type="component" value="Unassembled WGS sequence"/>
</dbReference>
<feature type="compositionally biased region" description="Polar residues" evidence="1">
    <location>
        <begin position="978"/>
        <end position="987"/>
    </location>
</feature>
<feature type="compositionally biased region" description="Basic and acidic residues" evidence="1">
    <location>
        <begin position="434"/>
        <end position="446"/>
    </location>
</feature>
<name>A0A226DMG1_FOLCA</name>
<dbReference type="EMBL" id="LNIX01000015">
    <property type="protein sequence ID" value="OXA46369.1"/>
    <property type="molecule type" value="Genomic_DNA"/>
</dbReference>
<accession>A0A226DMG1</accession>